<reference evidence="2 3" key="1">
    <citation type="submission" date="2020-07" db="EMBL/GenBank/DDBJ databases">
        <authorList>
            <person name="Sun Q."/>
        </authorList>
    </citation>
    <scope>NUCLEOTIDE SEQUENCE [LARGE SCALE GENOMIC DNA]</scope>
    <source>
        <strain evidence="2 3">CGMCC 1.13654</strain>
    </source>
</reference>
<comment type="caution">
    <text evidence="2">The sequence shown here is derived from an EMBL/GenBank/DDBJ whole genome shotgun (WGS) entry which is preliminary data.</text>
</comment>
<dbReference type="EMBL" id="JACEIB010000027">
    <property type="protein sequence ID" value="MBA2936551.1"/>
    <property type="molecule type" value="Genomic_DNA"/>
</dbReference>
<accession>A0A838LBD5</accession>
<dbReference type="PANTHER" id="PTHR34310:SF9">
    <property type="entry name" value="BLR5716 PROTEIN"/>
    <property type="match status" value="1"/>
</dbReference>
<dbReference type="InterPro" id="IPR038694">
    <property type="entry name" value="DUF427_sf"/>
</dbReference>
<feature type="domain" description="DUF427" evidence="1">
    <location>
        <begin position="25"/>
        <end position="116"/>
    </location>
</feature>
<gene>
    <name evidence="2" type="ORF">HZF05_20920</name>
</gene>
<dbReference type="InterPro" id="IPR007361">
    <property type="entry name" value="DUF427"/>
</dbReference>
<sequence length="126" mass="13775">MSDKVIKIPGPDHPITIEHNAGRVIVTLGGKVIADTTDALILREASYPAVQYIPRKDVDMAALERTDHASYCPYKGDAAYFSIPAGGERSVNAIWTYEAPYDAVAAIEDHLAFYPDRVDAIEEIAN</sequence>
<name>A0A838LBD5_9SPHN</name>
<evidence type="ECO:0000313" key="2">
    <source>
        <dbReference type="EMBL" id="MBA2936551.1"/>
    </source>
</evidence>
<evidence type="ECO:0000259" key="1">
    <source>
        <dbReference type="Pfam" id="PF04248"/>
    </source>
</evidence>
<dbReference type="Pfam" id="PF04248">
    <property type="entry name" value="NTP_transf_9"/>
    <property type="match status" value="1"/>
</dbReference>
<organism evidence="2 3">
    <name type="scientific">Sphingomonas chungangi</name>
    <dbReference type="NCBI Taxonomy" id="2683589"/>
    <lineage>
        <taxon>Bacteria</taxon>
        <taxon>Pseudomonadati</taxon>
        <taxon>Pseudomonadota</taxon>
        <taxon>Alphaproteobacteria</taxon>
        <taxon>Sphingomonadales</taxon>
        <taxon>Sphingomonadaceae</taxon>
        <taxon>Sphingomonas</taxon>
    </lineage>
</organism>
<keyword evidence="3" id="KW-1185">Reference proteome</keyword>
<dbReference type="Gene3D" id="2.170.150.40">
    <property type="entry name" value="Domain of unknown function (DUF427)"/>
    <property type="match status" value="1"/>
</dbReference>
<dbReference type="RefSeq" id="WP_160364389.1">
    <property type="nucleotide sequence ID" value="NZ_JACEIB010000027.1"/>
</dbReference>
<dbReference type="AlphaFoldDB" id="A0A838LBD5"/>
<proteinExistence type="predicted"/>
<dbReference type="PANTHER" id="PTHR34310">
    <property type="entry name" value="DUF427 DOMAIN PROTEIN (AFU_ORTHOLOGUE AFUA_3G02220)"/>
    <property type="match status" value="1"/>
</dbReference>
<dbReference type="Proteomes" id="UP000570166">
    <property type="component" value="Unassembled WGS sequence"/>
</dbReference>
<protein>
    <submittedName>
        <fullName evidence="2">DUF427 domain-containing protein</fullName>
    </submittedName>
</protein>
<evidence type="ECO:0000313" key="3">
    <source>
        <dbReference type="Proteomes" id="UP000570166"/>
    </source>
</evidence>